<feature type="domain" description="Rhodopsin" evidence="7">
    <location>
        <begin position="53"/>
        <end position="290"/>
    </location>
</feature>
<feature type="transmembrane region" description="Helical" evidence="6">
    <location>
        <begin position="228"/>
        <end position="247"/>
    </location>
</feature>
<dbReference type="EMBL" id="KN832874">
    <property type="protein sequence ID" value="KIN02867.1"/>
    <property type="molecule type" value="Genomic_DNA"/>
</dbReference>
<dbReference type="GO" id="GO:0016020">
    <property type="term" value="C:membrane"/>
    <property type="evidence" value="ECO:0007669"/>
    <property type="project" value="UniProtKB-SubCell"/>
</dbReference>
<evidence type="ECO:0000256" key="2">
    <source>
        <dbReference type="ARBA" id="ARBA00022692"/>
    </source>
</evidence>
<dbReference type="HOGENOM" id="CLU_028200_12_0_1"/>
<organism evidence="8 9">
    <name type="scientific">Oidiodendron maius (strain Zn)</name>
    <dbReference type="NCBI Taxonomy" id="913774"/>
    <lineage>
        <taxon>Eukaryota</taxon>
        <taxon>Fungi</taxon>
        <taxon>Dikarya</taxon>
        <taxon>Ascomycota</taxon>
        <taxon>Pezizomycotina</taxon>
        <taxon>Leotiomycetes</taxon>
        <taxon>Leotiomycetes incertae sedis</taxon>
        <taxon>Myxotrichaceae</taxon>
        <taxon>Oidiodendron</taxon>
    </lineage>
</organism>
<reference evidence="8 9" key="1">
    <citation type="submission" date="2014-04" db="EMBL/GenBank/DDBJ databases">
        <authorList>
            <consortium name="DOE Joint Genome Institute"/>
            <person name="Kuo A."/>
            <person name="Martino E."/>
            <person name="Perotto S."/>
            <person name="Kohler A."/>
            <person name="Nagy L.G."/>
            <person name="Floudas D."/>
            <person name="Copeland A."/>
            <person name="Barry K.W."/>
            <person name="Cichocki N."/>
            <person name="Veneault-Fourrey C."/>
            <person name="LaButti K."/>
            <person name="Lindquist E.A."/>
            <person name="Lipzen A."/>
            <person name="Lundell T."/>
            <person name="Morin E."/>
            <person name="Murat C."/>
            <person name="Sun H."/>
            <person name="Tunlid A."/>
            <person name="Henrissat B."/>
            <person name="Grigoriev I.V."/>
            <person name="Hibbett D.S."/>
            <person name="Martin F."/>
            <person name="Nordberg H.P."/>
            <person name="Cantor M.N."/>
            <person name="Hua S.X."/>
        </authorList>
    </citation>
    <scope>NUCLEOTIDE SEQUENCE [LARGE SCALE GENOMIC DNA]</scope>
    <source>
        <strain evidence="8 9">Zn</strain>
    </source>
</reference>
<feature type="transmembrane region" description="Helical" evidence="6">
    <location>
        <begin position="68"/>
        <end position="89"/>
    </location>
</feature>
<dbReference type="Pfam" id="PF20684">
    <property type="entry name" value="Fung_rhodopsin"/>
    <property type="match status" value="1"/>
</dbReference>
<protein>
    <recommendedName>
        <fullName evidence="7">Rhodopsin domain-containing protein</fullName>
    </recommendedName>
</protein>
<name>A0A0C3HKK5_OIDMZ</name>
<evidence type="ECO:0000259" key="7">
    <source>
        <dbReference type="Pfam" id="PF20684"/>
    </source>
</evidence>
<evidence type="ECO:0000256" key="1">
    <source>
        <dbReference type="ARBA" id="ARBA00004141"/>
    </source>
</evidence>
<feature type="transmembrane region" description="Helical" evidence="6">
    <location>
        <begin position="189"/>
        <end position="216"/>
    </location>
</feature>
<keyword evidence="3 6" id="KW-1133">Transmembrane helix</keyword>
<evidence type="ECO:0000256" key="3">
    <source>
        <dbReference type="ARBA" id="ARBA00022989"/>
    </source>
</evidence>
<reference evidence="9" key="2">
    <citation type="submission" date="2015-01" db="EMBL/GenBank/DDBJ databases">
        <title>Evolutionary Origins and Diversification of the Mycorrhizal Mutualists.</title>
        <authorList>
            <consortium name="DOE Joint Genome Institute"/>
            <consortium name="Mycorrhizal Genomics Consortium"/>
            <person name="Kohler A."/>
            <person name="Kuo A."/>
            <person name="Nagy L.G."/>
            <person name="Floudas D."/>
            <person name="Copeland A."/>
            <person name="Barry K.W."/>
            <person name="Cichocki N."/>
            <person name="Veneault-Fourrey C."/>
            <person name="LaButti K."/>
            <person name="Lindquist E.A."/>
            <person name="Lipzen A."/>
            <person name="Lundell T."/>
            <person name="Morin E."/>
            <person name="Murat C."/>
            <person name="Riley R."/>
            <person name="Ohm R."/>
            <person name="Sun H."/>
            <person name="Tunlid A."/>
            <person name="Henrissat B."/>
            <person name="Grigoriev I.V."/>
            <person name="Hibbett D.S."/>
            <person name="Martin F."/>
        </authorList>
    </citation>
    <scope>NUCLEOTIDE SEQUENCE [LARGE SCALE GENOMIC DNA]</scope>
    <source>
        <strain evidence="9">Zn</strain>
    </source>
</reference>
<comment type="similarity">
    <text evidence="5">Belongs to the SAT4 family.</text>
</comment>
<keyword evidence="4 6" id="KW-0472">Membrane</keyword>
<dbReference type="AlphaFoldDB" id="A0A0C3HKK5"/>
<keyword evidence="2 6" id="KW-0812">Transmembrane</keyword>
<dbReference type="Proteomes" id="UP000054321">
    <property type="component" value="Unassembled WGS sequence"/>
</dbReference>
<evidence type="ECO:0000256" key="4">
    <source>
        <dbReference type="ARBA" id="ARBA00023136"/>
    </source>
</evidence>
<dbReference type="PANTHER" id="PTHR33048:SF124">
    <property type="entry name" value="INTEGRAL MEMBRANE PROTEIN"/>
    <property type="match status" value="1"/>
</dbReference>
<evidence type="ECO:0000313" key="9">
    <source>
        <dbReference type="Proteomes" id="UP000054321"/>
    </source>
</evidence>
<dbReference type="OrthoDB" id="5342292at2759"/>
<accession>A0A0C3HKK5</accession>
<keyword evidence="9" id="KW-1185">Reference proteome</keyword>
<dbReference type="InParanoid" id="A0A0C3HKK5"/>
<sequence>MSGYPVVDGVTVLVLPPPGVVPDFDHPQQNKWLEHYLVFGIGAPLAFLALCQRFYTKLFLSKGLQLDDLFMFLGWAMSLITQAMLVHSVVEGGMCAHVWEMPLTRFESYSVVTYITAPTYQMCNGFTKLSLLVVYLQLSPQKWFRIAAWFSIVVVGLYTSVITLLMFFHCHPVRRAFDFTIQTGYCLDAGILYMATAVSNIITDLMLFILPTPMVLKLNMGKSRKITAIAIFGIGSLTIATSIVRLVYLPATLRSTDISWDAAPADVWTFVEGNLFVICGSMPTMRRFLRHVFPRIFDDSTVSKSNEPSGGRQYSDNVHSWSRKRKQYEQFPDPLELQLFPEGRTKVEIESTAVVTSKEDVDSHSEMAILETKSYAVHSEQESSSNSF</sequence>
<feature type="transmembrane region" description="Helical" evidence="6">
    <location>
        <begin position="146"/>
        <end position="169"/>
    </location>
</feature>
<evidence type="ECO:0000256" key="5">
    <source>
        <dbReference type="ARBA" id="ARBA00038359"/>
    </source>
</evidence>
<feature type="transmembrane region" description="Helical" evidence="6">
    <location>
        <begin position="36"/>
        <end position="56"/>
    </location>
</feature>
<evidence type="ECO:0000313" key="8">
    <source>
        <dbReference type="EMBL" id="KIN02867.1"/>
    </source>
</evidence>
<proteinExistence type="inferred from homology"/>
<dbReference type="InterPro" id="IPR049326">
    <property type="entry name" value="Rhodopsin_dom_fungi"/>
</dbReference>
<comment type="subcellular location">
    <subcellularLocation>
        <location evidence="1">Membrane</location>
        <topology evidence="1">Multi-pass membrane protein</topology>
    </subcellularLocation>
</comment>
<evidence type="ECO:0000256" key="6">
    <source>
        <dbReference type="SAM" id="Phobius"/>
    </source>
</evidence>
<dbReference type="PANTHER" id="PTHR33048">
    <property type="entry name" value="PTH11-LIKE INTEGRAL MEMBRANE PROTEIN (AFU_ORTHOLOGUE AFUA_5G11245)"/>
    <property type="match status" value="1"/>
</dbReference>
<dbReference type="InterPro" id="IPR052337">
    <property type="entry name" value="SAT4-like"/>
</dbReference>
<gene>
    <name evidence="8" type="ORF">OIDMADRAFT_102820</name>
</gene>